<dbReference type="PROSITE" id="PS52004">
    <property type="entry name" value="KS3_2"/>
    <property type="match status" value="1"/>
</dbReference>
<dbReference type="InterPro" id="IPR020841">
    <property type="entry name" value="PKS_Beta-ketoAc_synthase_dom"/>
</dbReference>
<proteinExistence type="inferred from homology"/>
<dbReference type="RefSeq" id="WP_378057448.1">
    <property type="nucleotide sequence ID" value="NZ_JBHSIS010000007.1"/>
</dbReference>
<dbReference type="Gene3D" id="3.40.47.10">
    <property type="match status" value="1"/>
</dbReference>
<keyword evidence="6" id="KW-1185">Reference proteome</keyword>
<dbReference type="EMBL" id="JBHSIS010000007">
    <property type="protein sequence ID" value="MFC4855502.1"/>
    <property type="molecule type" value="Genomic_DNA"/>
</dbReference>
<dbReference type="InterPro" id="IPR014031">
    <property type="entry name" value="Ketoacyl_synth_C"/>
</dbReference>
<protein>
    <submittedName>
        <fullName evidence="5">Beta-ketoacyl synthase N-terminal-like domain-containing protein</fullName>
    </submittedName>
</protein>
<evidence type="ECO:0000259" key="4">
    <source>
        <dbReference type="PROSITE" id="PS52004"/>
    </source>
</evidence>
<dbReference type="InterPro" id="IPR014030">
    <property type="entry name" value="Ketoacyl_synth_N"/>
</dbReference>
<dbReference type="InterPro" id="IPR016039">
    <property type="entry name" value="Thiolase-like"/>
</dbReference>
<dbReference type="CDD" id="cd00833">
    <property type="entry name" value="PKS"/>
    <property type="match status" value="1"/>
</dbReference>
<evidence type="ECO:0000256" key="2">
    <source>
        <dbReference type="ARBA" id="ARBA00022553"/>
    </source>
</evidence>
<dbReference type="Gene3D" id="1.10.1240.100">
    <property type="match status" value="1"/>
</dbReference>
<sequence>MTSERVAADSGTDIAIVGMAGQFPGSRDVDELWRNLRDGTECVTWFTREELLAAGEDPELIADPAYVPAAAVLDDIELFDAGFFGYPAHEAALMDPQQRLFLENAWHALEDAGIDPDRAPGLVGVFAGSQMSTYMIYNLIQHKELVAGAGKLAIGLCNDKDSLTSRVSHTLGLTGPSVGVQAYCATSLVAVSVACNSLLTGECDVALAGGVAIEVPHRVGYRYEPGGTSSPDGRCRAFDEAGEGTPHGTGNGLGIVVLRRLADAVADGDRVYGVIRGWAVNHDGAAKAAWVAPGVRGQSGVVAEALAAAGLEPDDLDYLEAHGTGTALGDTIEVSALRQVFGDHRLALGSVKPNLGHLDRAAGVAGLMKVALALTHEEIPATINHTTPNAALARTRMEVVTEPRPWRRGERPRRAGVSAFGLGGANAHVVVEEAPRLSRADRLPPREQQVLVWSARTDAAADEIGARLAELLAAPDVDLADVAFTLQTGRRVFPHRRAVVASSAEDLAAGVLRRTDAHLGLPVAFEFTGEQPVADEVLYRTEPFYRNAFDECLDHGRALGRLLEHWGVRPGESSDVVVTLPGTESAAEILARLWLAGADVDWRAYHEGRSPRKVSVPRYSFQRTRHWIDPPTDAAGSRAI</sequence>
<evidence type="ECO:0000313" key="5">
    <source>
        <dbReference type="EMBL" id="MFC4855502.1"/>
    </source>
</evidence>
<dbReference type="InterPro" id="IPR050091">
    <property type="entry name" value="PKS_NRPS_Biosynth_Enz"/>
</dbReference>
<gene>
    <name evidence="5" type="ORF">ACFPCV_18480</name>
</gene>
<dbReference type="PANTHER" id="PTHR43775">
    <property type="entry name" value="FATTY ACID SYNTHASE"/>
    <property type="match status" value="1"/>
</dbReference>
<dbReference type="PANTHER" id="PTHR43775:SF37">
    <property type="entry name" value="SI:DKEY-61P9.11"/>
    <property type="match status" value="1"/>
</dbReference>
<evidence type="ECO:0000256" key="1">
    <source>
        <dbReference type="ARBA" id="ARBA00022450"/>
    </source>
</evidence>
<dbReference type="InterPro" id="IPR032821">
    <property type="entry name" value="PKS_assoc"/>
</dbReference>
<dbReference type="Pfam" id="PF16197">
    <property type="entry name" value="KAsynt_C_assoc"/>
    <property type="match status" value="1"/>
</dbReference>
<keyword evidence="3" id="KW-0808">Transferase</keyword>
<name>A0ABV9S1J6_9PSEU</name>
<accession>A0ABV9S1J6</accession>
<keyword evidence="1" id="KW-0596">Phosphopantetheine</keyword>
<dbReference type="SMART" id="SM00825">
    <property type="entry name" value="PKS_KS"/>
    <property type="match status" value="1"/>
</dbReference>
<organism evidence="5 6">
    <name type="scientific">Actinophytocola glycyrrhizae</name>
    <dbReference type="NCBI Taxonomy" id="2044873"/>
    <lineage>
        <taxon>Bacteria</taxon>
        <taxon>Bacillati</taxon>
        <taxon>Actinomycetota</taxon>
        <taxon>Actinomycetes</taxon>
        <taxon>Pseudonocardiales</taxon>
        <taxon>Pseudonocardiaceae</taxon>
    </lineage>
</organism>
<reference evidence="6" key="1">
    <citation type="journal article" date="2019" name="Int. J. Syst. Evol. Microbiol.">
        <title>The Global Catalogue of Microorganisms (GCM) 10K type strain sequencing project: providing services to taxonomists for standard genome sequencing and annotation.</title>
        <authorList>
            <consortium name="The Broad Institute Genomics Platform"/>
            <consortium name="The Broad Institute Genome Sequencing Center for Infectious Disease"/>
            <person name="Wu L."/>
            <person name="Ma J."/>
        </authorList>
    </citation>
    <scope>NUCLEOTIDE SEQUENCE [LARGE SCALE GENOMIC DNA]</scope>
    <source>
        <strain evidence="6">ZS-22-S1</strain>
    </source>
</reference>
<evidence type="ECO:0000313" key="6">
    <source>
        <dbReference type="Proteomes" id="UP001595859"/>
    </source>
</evidence>
<comment type="similarity">
    <text evidence="3">Belongs to the thiolase-like superfamily. Beta-ketoacyl-ACP synthases family.</text>
</comment>
<dbReference type="SUPFAM" id="SSF53901">
    <property type="entry name" value="Thiolase-like"/>
    <property type="match status" value="1"/>
</dbReference>
<dbReference type="Pfam" id="PF02801">
    <property type="entry name" value="Ketoacyl-synt_C"/>
    <property type="match status" value="1"/>
</dbReference>
<feature type="domain" description="Ketosynthase family 3 (KS3)" evidence="4">
    <location>
        <begin position="11"/>
        <end position="433"/>
    </location>
</feature>
<dbReference type="Pfam" id="PF00109">
    <property type="entry name" value="ketoacyl-synt"/>
    <property type="match status" value="1"/>
</dbReference>
<dbReference type="Proteomes" id="UP001595859">
    <property type="component" value="Unassembled WGS sequence"/>
</dbReference>
<comment type="caution">
    <text evidence="5">The sequence shown here is derived from an EMBL/GenBank/DDBJ whole genome shotgun (WGS) entry which is preliminary data.</text>
</comment>
<evidence type="ECO:0000256" key="3">
    <source>
        <dbReference type="RuleBase" id="RU003694"/>
    </source>
</evidence>
<keyword evidence="2" id="KW-0597">Phosphoprotein</keyword>